<proteinExistence type="predicted"/>
<comment type="caution">
    <text evidence="1">The sequence shown here is derived from an EMBL/GenBank/DDBJ whole genome shotgun (WGS) entry which is preliminary data.</text>
</comment>
<reference evidence="1" key="1">
    <citation type="submission" date="2020-08" db="EMBL/GenBank/DDBJ databases">
        <title>Multicomponent nature underlies the extraordinary mechanical properties of spider dragline silk.</title>
        <authorList>
            <person name="Kono N."/>
            <person name="Nakamura H."/>
            <person name="Mori M."/>
            <person name="Yoshida Y."/>
            <person name="Ohtoshi R."/>
            <person name="Malay A.D."/>
            <person name="Moran D.A.P."/>
            <person name="Tomita M."/>
            <person name="Numata K."/>
            <person name="Arakawa K."/>
        </authorList>
    </citation>
    <scope>NUCLEOTIDE SEQUENCE</scope>
</reference>
<evidence type="ECO:0000313" key="2">
    <source>
        <dbReference type="Proteomes" id="UP000887013"/>
    </source>
</evidence>
<gene>
    <name evidence="1" type="ORF">NPIL_403761</name>
</gene>
<feature type="non-terminal residue" evidence="1">
    <location>
        <position position="60"/>
    </location>
</feature>
<dbReference type="EMBL" id="BMAW01028507">
    <property type="protein sequence ID" value="GFU07716.1"/>
    <property type="molecule type" value="Genomic_DNA"/>
</dbReference>
<organism evidence="1 2">
    <name type="scientific">Nephila pilipes</name>
    <name type="common">Giant wood spider</name>
    <name type="synonym">Nephila maculata</name>
    <dbReference type="NCBI Taxonomy" id="299642"/>
    <lineage>
        <taxon>Eukaryota</taxon>
        <taxon>Metazoa</taxon>
        <taxon>Ecdysozoa</taxon>
        <taxon>Arthropoda</taxon>
        <taxon>Chelicerata</taxon>
        <taxon>Arachnida</taxon>
        <taxon>Araneae</taxon>
        <taxon>Araneomorphae</taxon>
        <taxon>Entelegynae</taxon>
        <taxon>Araneoidea</taxon>
        <taxon>Nephilidae</taxon>
        <taxon>Nephila</taxon>
    </lineage>
</organism>
<keyword evidence="2" id="KW-1185">Reference proteome</keyword>
<name>A0A8X6UE18_NEPPI</name>
<protein>
    <submittedName>
        <fullName evidence="1">Uncharacterized protein</fullName>
    </submittedName>
</protein>
<accession>A0A8X6UE18</accession>
<sequence>MVDSDPRQINEELSLKIGCPWSTAQDPLCHIGKLYWQGIWVPLGLTELEQRRTIHASLFL</sequence>
<dbReference type="Proteomes" id="UP000887013">
    <property type="component" value="Unassembled WGS sequence"/>
</dbReference>
<evidence type="ECO:0000313" key="1">
    <source>
        <dbReference type="EMBL" id="GFU07716.1"/>
    </source>
</evidence>
<dbReference type="AlphaFoldDB" id="A0A8X6UE18"/>